<evidence type="ECO:0000256" key="5">
    <source>
        <dbReference type="ARBA" id="ARBA00034545"/>
    </source>
</evidence>
<dbReference type="GO" id="GO:0032259">
    <property type="term" value="P:methylation"/>
    <property type="evidence" value="ECO:0007669"/>
    <property type="project" value="UniProtKB-KW"/>
</dbReference>
<dbReference type="InterPro" id="IPR025714">
    <property type="entry name" value="Methyltranfer_dom"/>
</dbReference>
<evidence type="ECO:0000256" key="8">
    <source>
        <dbReference type="ARBA" id="ARBA00048428"/>
    </source>
</evidence>
<comment type="similarity">
    <text evidence="3">Belongs to the methyltransferase superfamily. Arsenite methyltransferase family.</text>
</comment>
<evidence type="ECO:0000256" key="1">
    <source>
        <dbReference type="ARBA" id="ARBA00022679"/>
    </source>
</evidence>
<gene>
    <name evidence="11" type="ORF">HGG74_08770</name>
</gene>
<evidence type="ECO:0000259" key="10">
    <source>
        <dbReference type="Pfam" id="PF13847"/>
    </source>
</evidence>
<keyword evidence="1 11" id="KW-0808">Transferase</keyword>
<dbReference type="SUPFAM" id="SSF53335">
    <property type="entry name" value="S-adenosyl-L-methionine-dependent methyltransferases"/>
    <property type="match status" value="1"/>
</dbReference>
<dbReference type="InterPro" id="IPR029063">
    <property type="entry name" value="SAM-dependent_MTases_sf"/>
</dbReference>
<accession>A0A7X6HDV2</accession>
<dbReference type="EC" id="2.1.1.137" evidence="4"/>
<evidence type="ECO:0000313" key="11">
    <source>
        <dbReference type="EMBL" id="NKX54630.1"/>
    </source>
</evidence>
<comment type="catalytic activity">
    <reaction evidence="8">
        <text>arsenic triglutathione + 3 [thioredoxin]-dithiol + 3 S-adenosyl-L-methionine = trimethylarsine + 3 [thioredoxin]-disulfide + 3 glutathione + 3 S-adenosyl-L-homocysteine + 3 H(+)</text>
        <dbReference type="Rhea" id="RHEA:69432"/>
        <dbReference type="Rhea" id="RHEA-COMP:10698"/>
        <dbReference type="Rhea" id="RHEA-COMP:10700"/>
        <dbReference type="ChEBI" id="CHEBI:15378"/>
        <dbReference type="ChEBI" id="CHEBI:27130"/>
        <dbReference type="ChEBI" id="CHEBI:29950"/>
        <dbReference type="ChEBI" id="CHEBI:50058"/>
        <dbReference type="ChEBI" id="CHEBI:57856"/>
        <dbReference type="ChEBI" id="CHEBI:57925"/>
        <dbReference type="ChEBI" id="CHEBI:59789"/>
        <dbReference type="ChEBI" id="CHEBI:183640"/>
        <dbReference type="EC" id="2.1.1.137"/>
    </reaction>
</comment>
<dbReference type="PANTHER" id="PTHR43675">
    <property type="entry name" value="ARSENITE METHYLTRANSFERASE"/>
    <property type="match status" value="1"/>
</dbReference>
<evidence type="ECO:0000256" key="3">
    <source>
        <dbReference type="ARBA" id="ARBA00034487"/>
    </source>
</evidence>
<dbReference type="CDD" id="cd02440">
    <property type="entry name" value="AdoMet_MTases"/>
    <property type="match status" value="1"/>
</dbReference>
<dbReference type="RefSeq" id="WP_168485967.1">
    <property type="nucleotide sequence ID" value="NZ_JAAZSQ010000006.1"/>
</dbReference>
<evidence type="ECO:0000313" key="12">
    <source>
        <dbReference type="Proteomes" id="UP000544090"/>
    </source>
</evidence>
<dbReference type="EMBL" id="JAAZSQ010000006">
    <property type="protein sequence ID" value="NKX54630.1"/>
    <property type="molecule type" value="Genomic_DNA"/>
</dbReference>
<keyword evidence="2" id="KW-0949">S-adenosyl-L-methionine</keyword>
<proteinExistence type="inferred from homology"/>
<organism evidence="11 12">
    <name type="scientific">Arthrobacter mobilis</name>
    <dbReference type="NCBI Taxonomy" id="2724944"/>
    <lineage>
        <taxon>Bacteria</taxon>
        <taxon>Bacillati</taxon>
        <taxon>Actinomycetota</taxon>
        <taxon>Actinomycetes</taxon>
        <taxon>Micrococcales</taxon>
        <taxon>Micrococcaceae</taxon>
        <taxon>Arthrobacter</taxon>
    </lineage>
</organism>
<comment type="caution">
    <text evidence="11">The sequence shown here is derived from an EMBL/GenBank/DDBJ whole genome shotgun (WGS) entry which is preliminary data.</text>
</comment>
<dbReference type="GO" id="GO:0030791">
    <property type="term" value="F:arsenite methyltransferase activity"/>
    <property type="evidence" value="ECO:0007669"/>
    <property type="project" value="UniProtKB-EC"/>
</dbReference>
<dbReference type="AlphaFoldDB" id="A0A7X6HDV2"/>
<feature type="region of interest" description="Disordered" evidence="9">
    <location>
        <begin position="1"/>
        <end position="22"/>
    </location>
</feature>
<dbReference type="Gene3D" id="3.40.50.150">
    <property type="entry name" value="Vaccinia Virus protein VP39"/>
    <property type="match status" value="1"/>
</dbReference>
<dbReference type="Pfam" id="PF13847">
    <property type="entry name" value="Methyltransf_31"/>
    <property type="match status" value="1"/>
</dbReference>
<sequence length="271" mass="28984">MNDAIGTVRSGTDTAVDSGTQTVDRAELEAKVKEIYRRVAQEPRGRYHFEMGRALAERLGYPPQHLDAVPPGAVESFAGVGYFFDLARLSPGEAVLDLGCGSGMDLFIAAAAVGPEGRAVGLDMTQEQLQKAEALRAGFPAASFVFGHIEDLPFEDASFDCIISNGVINLSPDKAAVFREAARVLKPGGRLAIADIVSRRQLAQQIVCNADLWAACIGGAEQVDTYQQLMTGSGLRLDQMRRNDYGFLSGSAQAASGKYGVMSLSMLAFRD</sequence>
<dbReference type="Proteomes" id="UP000544090">
    <property type="component" value="Unassembled WGS sequence"/>
</dbReference>
<name>A0A7X6HDV2_9MICC</name>
<keyword evidence="11" id="KW-0489">Methyltransferase</keyword>
<evidence type="ECO:0000256" key="6">
    <source>
        <dbReference type="ARBA" id="ARBA00047941"/>
    </source>
</evidence>
<protein>
    <recommendedName>
        <fullName evidence="5">Arsenite methyltransferase</fullName>
        <ecNumber evidence="4">2.1.1.137</ecNumber>
    </recommendedName>
</protein>
<evidence type="ECO:0000256" key="7">
    <source>
        <dbReference type="ARBA" id="ARBA00047943"/>
    </source>
</evidence>
<comment type="catalytic activity">
    <reaction evidence="6">
        <text>arsenic triglutathione + [thioredoxin]-dithiol + S-adenosyl-L-methionine + 2 H2O = methylarsonous acid + [thioredoxin]-disulfide + 3 glutathione + S-adenosyl-L-homocysteine + H(+)</text>
        <dbReference type="Rhea" id="RHEA:69460"/>
        <dbReference type="Rhea" id="RHEA-COMP:10698"/>
        <dbReference type="Rhea" id="RHEA-COMP:10700"/>
        <dbReference type="ChEBI" id="CHEBI:15377"/>
        <dbReference type="ChEBI" id="CHEBI:15378"/>
        <dbReference type="ChEBI" id="CHEBI:17826"/>
        <dbReference type="ChEBI" id="CHEBI:29950"/>
        <dbReference type="ChEBI" id="CHEBI:50058"/>
        <dbReference type="ChEBI" id="CHEBI:57856"/>
        <dbReference type="ChEBI" id="CHEBI:57925"/>
        <dbReference type="ChEBI" id="CHEBI:59789"/>
        <dbReference type="ChEBI" id="CHEBI:183640"/>
        <dbReference type="EC" id="2.1.1.137"/>
    </reaction>
</comment>
<feature type="domain" description="Methyltransferase" evidence="10">
    <location>
        <begin position="90"/>
        <end position="230"/>
    </location>
</feature>
<reference evidence="11 12" key="1">
    <citation type="submission" date="2020-04" db="EMBL/GenBank/DDBJ databases">
        <title>Arthrobacter sp. nov.</title>
        <authorList>
            <person name="Liu S."/>
        </authorList>
    </citation>
    <scope>NUCLEOTIDE SEQUENCE [LARGE SCALE GENOMIC DNA]</scope>
    <source>
        <strain evidence="11 12">E918</strain>
    </source>
</reference>
<comment type="catalytic activity">
    <reaction evidence="7">
        <text>arsenic triglutathione + 2 [thioredoxin]-dithiol + 2 S-adenosyl-L-methionine + H2O = dimethylarsinous acid + 2 [thioredoxin]-disulfide + 3 glutathione + 2 S-adenosyl-L-homocysteine + 2 H(+)</text>
        <dbReference type="Rhea" id="RHEA:69464"/>
        <dbReference type="Rhea" id="RHEA-COMP:10698"/>
        <dbReference type="Rhea" id="RHEA-COMP:10700"/>
        <dbReference type="ChEBI" id="CHEBI:15377"/>
        <dbReference type="ChEBI" id="CHEBI:15378"/>
        <dbReference type="ChEBI" id="CHEBI:23808"/>
        <dbReference type="ChEBI" id="CHEBI:29950"/>
        <dbReference type="ChEBI" id="CHEBI:50058"/>
        <dbReference type="ChEBI" id="CHEBI:57856"/>
        <dbReference type="ChEBI" id="CHEBI:57925"/>
        <dbReference type="ChEBI" id="CHEBI:59789"/>
        <dbReference type="ChEBI" id="CHEBI:183640"/>
        <dbReference type="EC" id="2.1.1.137"/>
    </reaction>
</comment>
<evidence type="ECO:0000256" key="4">
    <source>
        <dbReference type="ARBA" id="ARBA00034521"/>
    </source>
</evidence>
<evidence type="ECO:0000256" key="9">
    <source>
        <dbReference type="SAM" id="MobiDB-lite"/>
    </source>
</evidence>
<evidence type="ECO:0000256" key="2">
    <source>
        <dbReference type="ARBA" id="ARBA00022691"/>
    </source>
</evidence>
<dbReference type="InterPro" id="IPR026669">
    <property type="entry name" value="Arsenite_MeTrfase-like"/>
</dbReference>
<dbReference type="PANTHER" id="PTHR43675:SF8">
    <property type="entry name" value="ARSENITE METHYLTRANSFERASE"/>
    <property type="match status" value="1"/>
</dbReference>
<keyword evidence="12" id="KW-1185">Reference proteome</keyword>
<feature type="compositionally biased region" description="Polar residues" evidence="9">
    <location>
        <begin position="9"/>
        <end position="22"/>
    </location>
</feature>